<evidence type="ECO:0000313" key="2">
    <source>
        <dbReference type="EMBL" id="UJO25016.1"/>
    </source>
</evidence>
<dbReference type="AlphaFoldDB" id="A0A9Q8UWH3"/>
<dbReference type="GeneID" id="71993989"/>
<dbReference type="Proteomes" id="UP000756132">
    <property type="component" value="Chromosome 13"/>
</dbReference>
<proteinExistence type="predicted"/>
<evidence type="ECO:0000256" key="1">
    <source>
        <dbReference type="SAM" id="SignalP"/>
    </source>
</evidence>
<feature type="chain" id="PRO_5040216929" evidence="1">
    <location>
        <begin position="25"/>
        <end position="289"/>
    </location>
</feature>
<name>A0A9Q8UWH3_PASFU</name>
<dbReference type="RefSeq" id="XP_047769382.1">
    <property type="nucleotide sequence ID" value="XM_047913259.1"/>
</dbReference>
<gene>
    <name evidence="2" type="ORF">CLAFUR5_14111</name>
</gene>
<feature type="signal peptide" evidence="1">
    <location>
        <begin position="1"/>
        <end position="24"/>
    </location>
</feature>
<reference evidence="2" key="2">
    <citation type="journal article" date="2022" name="Microb. Genom.">
        <title>A chromosome-scale genome assembly of the tomato pathogen Cladosporium fulvum reveals a compartmentalized genome architecture and the presence of a dispensable chromosome.</title>
        <authorList>
            <person name="Zaccaron A.Z."/>
            <person name="Chen L.H."/>
            <person name="Samaras A."/>
            <person name="Stergiopoulos I."/>
        </authorList>
    </citation>
    <scope>NUCLEOTIDE SEQUENCE</scope>
    <source>
        <strain evidence="2">Race5_Kim</strain>
    </source>
</reference>
<organism evidence="2 3">
    <name type="scientific">Passalora fulva</name>
    <name type="common">Tomato leaf mold</name>
    <name type="synonym">Cladosporium fulvum</name>
    <dbReference type="NCBI Taxonomy" id="5499"/>
    <lineage>
        <taxon>Eukaryota</taxon>
        <taxon>Fungi</taxon>
        <taxon>Dikarya</taxon>
        <taxon>Ascomycota</taxon>
        <taxon>Pezizomycotina</taxon>
        <taxon>Dothideomycetes</taxon>
        <taxon>Dothideomycetidae</taxon>
        <taxon>Mycosphaerellales</taxon>
        <taxon>Mycosphaerellaceae</taxon>
        <taxon>Fulvia</taxon>
    </lineage>
</organism>
<protein>
    <submittedName>
        <fullName evidence="2">Uncharacterized protein</fullName>
    </submittedName>
</protein>
<reference evidence="2" key="1">
    <citation type="submission" date="2021-12" db="EMBL/GenBank/DDBJ databases">
        <authorList>
            <person name="Zaccaron A."/>
            <person name="Stergiopoulos I."/>
        </authorList>
    </citation>
    <scope>NUCLEOTIDE SEQUENCE</scope>
    <source>
        <strain evidence="2">Race5_Kim</strain>
    </source>
</reference>
<sequence>MTMRNKHLQKQLLMGDLFLACVNLEPCLCGHDYDPGPSDLLELQVAELCDASASSLLLGSSLLAADNAIVLPELKDLVQQIIEVYTVKSQMRIQNMSTKRALQTGHWITTRNMAIRNRLLAVNSIADGTNAIRTALIMWTLLTMNITGRLKTIGIMAQRLQQLYQRLPYEATQLSQCWFWLLTIGHMCSSAGSGTCSWFLHRLYDLEEIRITLSTQDCHKQTLTRRLKTMQCGFLYDDAIQGPLTEALAASLVITLSAEEDDSQESDWLSRAHTDFDTSFTSLDAVSPE</sequence>
<dbReference type="KEGG" id="ffu:CLAFUR5_14111"/>
<dbReference type="OrthoDB" id="4137828at2759"/>
<dbReference type="EMBL" id="CP090175">
    <property type="protein sequence ID" value="UJO25016.1"/>
    <property type="molecule type" value="Genomic_DNA"/>
</dbReference>
<evidence type="ECO:0000313" key="3">
    <source>
        <dbReference type="Proteomes" id="UP000756132"/>
    </source>
</evidence>
<accession>A0A9Q8UWH3</accession>
<keyword evidence="3" id="KW-1185">Reference proteome</keyword>
<keyword evidence="1" id="KW-0732">Signal</keyword>